<dbReference type="EMBL" id="JAULSU010000001">
    <property type="protein sequence ID" value="KAK0633891.1"/>
    <property type="molecule type" value="Genomic_DNA"/>
</dbReference>
<keyword evidence="5" id="KW-0378">Hydrolase</keyword>
<dbReference type="GO" id="GO:0004222">
    <property type="term" value="F:metalloendopeptidase activity"/>
    <property type="evidence" value="ECO:0007669"/>
    <property type="project" value="InterPro"/>
</dbReference>
<reference evidence="11" key="1">
    <citation type="submission" date="2023-06" db="EMBL/GenBank/DDBJ databases">
        <title>Genome-scale phylogeny and comparative genomics of the fungal order Sordariales.</title>
        <authorList>
            <consortium name="Lawrence Berkeley National Laboratory"/>
            <person name="Hensen N."/>
            <person name="Bonometti L."/>
            <person name="Westerberg I."/>
            <person name="Brannstrom I.O."/>
            <person name="Guillou S."/>
            <person name="Cros-Aarteil S."/>
            <person name="Calhoun S."/>
            <person name="Haridas S."/>
            <person name="Kuo A."/>
            <person name="Mondo S."/>
            <person name="Pangilinan J."/>
            <person name="Riley R."/>
            <person name="Labutti K."/>
            <person name="Andreopoulos B."/>
            <person name="Lipzen A."/>
            <person name="Chen C."/>
            <person name="Yanf M."/>
            <person name="Daum C."/>
            <person name="Ng V."/>
            <person name="Clum A."/>
            <person name="Steindorff A."/>
            <person name="Ohm R."/>
            <person name="Martin F."/>
            <person name="Silar P."/>
            <person name="Natvig D."/>
            <person name="Lalanne C."/>
            <person name="Gautier V."/>
            <person name="Ament-Velasquez S.L."/>
            <person name="Kruys A."/>
            <person name="Hutchinson M.I."/>
            <person name="Powell A.J."/>
            <person name="Barry K."/>
            <person name="Miller A.N."/>
            <person name="Grigoriev I.V."/>
            <person name="Debuchy R."/>
            <person name="Gladieux P."/>
            <person name="Thoren M.H."/>
            <person name="Johannesson H."/>
        </authorList>
    </citation>
    <scope>NUCLEOTIDE SEQUENCE</scope>
    <source>
        <strain evidence="11">CBS 606.72</strain>
    </source>
</reference>
<accession>A0AA40CCM2</accession>
<evidence type="ECO:0000256" key="6">
    <source>
        <dbReference type="ARBA" id="ARBA00022833"/>
    </source>
</evidence>
<keyword evidence="7" id="KW-0482">Metalloprotease</keyword>
<sequence>MVAIKNATRALCTTPACLQLASDFVKNLAPNYKDIDPCTDFEEMVCGGWRARHEIPATRTSIDTIGVMDEASAGVLREIIEGPYPGDSGNSADRESFERMKLAYDTCMDEDGLEELGVTPLTKRLNDLQGAFGGSDWSQPLLFTSLFNAASLISMYVATDFEDPDVQLVYIDTWSVLSLPSKDVYTNTTMLMGQYVPVVAEILQGVRGGNAASNFTEQARELVKFEAELAAISPPRSASFYELATKASFSDADALAPQLGLPKVYSALAPPHVPPGDLLWNMAYIGNLSLLLDKTPRSVIESYFTWRLILGARDLVLARPTDIFQPFTTLYNQLQGITTNPSPQPRWRTCLSSVRSNLGWILSRFFVQRFFTPHDYTLSNTIISDIRTAYIRKFTTLTWLDEPTRAKAIEKINLMTQKIGYPTSNPNLTDPDSLLTYYHPVSITSSHFNNTLSAQSAALRRNFQLLAKPTDRTLWGDFFSVIVNAYYAAETNEIAFPAGILQPPLFHGDFPSAANYGAFGAVAGHEVSHGFDENGKNFDGTGRLVSWWSEGVEWEFKKREECFVSQYGNMTVYANDGNGKGMGYKVDGVLTLGENEADSAGLVAAYEAWLIRRRLDEGQEKEEEEEEEEEEEALPGLEEWTRDPEIGTVPVKGYHAANPICTRSGEGEAAFNLAGAAIGNDDNAVEEEEDMSYIFAEAIVSWAETREAKAKSGPPPC</sequence>
<evidence type="ECO:0000256" key="4">
    <source>
        <dbReference type="ARBA" id="ARBA00022723"/>
    </source>
</evidence>
<dbReference type="Pfam" id="PF05649">
    <property type="entry name" value="Peptidase_M13_N"/>
    <property type="match status" value="1"/>
</dbReference>
<dbReference type="PANTHER" id="PTHR11733">
    <property type="entry name" value="ZINC METALLOPROTEASE FAMILY M13 NEPRILYSIN-RELATED"/>
    <property type="match status" value="1"/>
</dbReference>
<dbReference type="GO" id="GO:0046872">
    <property type="term" value="F:metal ion binding"/>
    <property type="evidence" value="ECO:0007669"/>
    <property type="project" value="UniProtKB-KW"/>
</dbReference>
<dbReference type="PANTHER" id="PTHR11733:SF167">
    <property type="entry name" value="FI17812P1-RELATED"/>
    <property type="match status" value="1"/>
</dbReference>
<dbReference type="InterPro" id="IPR008753">
    <property type="entry name" value="Peptidase_M13_N"/>
</dbReference>
<dbReference type="InterPro" id="IPR024079">
    <property type="entry name" value="MetalloPept_cat_dom_sf"/>
</dbReference>
<keyword evidence="6" id="KW-0862">Zinc</keyword>
<dbReference type="InterPro" id="IPR000718">
    <property type="entry name" value="Peptidase_M13"/>
</dbReference>
<proteinExistence type="inferred from homology"/>
<evidence type="ECO:0000259" key="10">
    <source>
        <dbReference type="Pfam" id="PF05649"/>
    </source>
</evidence>
<dbReference type="Pfam" id="PF01431">
    <property type="entry name" value="Peptidase_M13"/>
    <property type="match status" value="1"/>
</dbReference>
<evidence type="ECO:0000256" key="7">
    <source>
        <dbReference type="ARBA" id="ARBA00023049"/>
    </source>
</evidence>
<comment type="caution">
    <text evidence="11">The sequence shown here is derived from an EMBL/GenBank/DDBJ whole genome shotgun (WGS) entry which is preliminary data.</text>
</comment>
<keyword evidence="3" id="KW-0645">Protease</keyword>
<dbReference type="PRINTS" id="PR00786">
    <property type="entry name" value="NEPRILYSIN"/>
</dbReference>
<dbReference type="CDD" id="cd08662">
    <property type="entry name" value="M13"/>
    <property type="match status" value="1"/>
</dbReference>
<dbReference type="InterPro" id="IPR018497">
    <property type="entry name" value="Peptidase_M13_C"/>
</dbReference>
<dbReference type="Gene3D" id="3.40.390.10">
    <property type="entry name" value="Collagenase (Catalytic Domain)"/>
    <property type="match status" value="1"/>
</dbReference>
<dbReference type="GO" id="GO:0016485">
    <property type="term" value="P:protein processing"/>
    <property type="evidence" value="ECO:0007669"/>
    <property type="project" value="TreeGrafter"/>
</dbReference>
<keyword evidence="12" id="KW-1185">Reference proteome</keyword>
<feature type="compositionally biased region" description="Acidic residues" evidence="8">
    <location>
        <begin position="619"/>
        <end position="633"/>
    </location>
</feature>
<comment type="similarity">
    <text evidence="2">Belongs to the peptidase M13 family.</text>
</comment>
<dbReference type="PROSITE" id="PS51885">
    <property type="entry name" value="NEPRILYSIN"/>
    <property type="match status" value="1"/>
</dbReference>
<protein>
    <submittedName>
        <fullName evidence="11">Uncharacterized protein</fullName>
    </submittedName>
</protein>
<evidence type="ECO:0000313" key="11">
    <source>
        <dbReference type="EMBL" id="KAK0633891.1"/>
    </source>
</evidence>
<evidence type="ECO:0000256" key="8">
    <source>
        <dbReference type="SAM" id="MobiDB-lite"/>
    </source>
</evidence>
<keyword evidence="4" id="KW-0479">Metal-binding</keyword>
<comment type="cofactor">
    <cofactor evidence="1">
        <name>Zn(2+)</name>
        <dbReference type="ChEBI" id="CHEBI:29105"/>
    </cofactor>
</comment>
<dbReference type="InterPro" id="IPR042089">
    <property type="entry name" value="Peptidase_M13_dom_2"/>
</dbReference>
<name>A0AA40CCM2_9PEZI</name>
<evidence type="ECO:0000259" key="9">
    <source>
        <dbReference type="Pfam" id="PF01431"/>
    </source>
</evidence>
<evidence type="ECO:0000256" key="2">
    <source>
        <dbReference type="ARBA" id="ARBA00007357"/>
    </source>
</evidence>
<dbReference type="AlphaFoldDB" id="A0AA40CCM2"/>
<dbReference type="GO" id="GO:0005886">
    <property type="term" value="C:plasma membrane"/>
    <property type="evidence" value="ECO:0007669"/>
    <property type="project" value="TreeGrafter"/>
</dbReference>
<feature type="region of interest" description="Disordered" evidence="8">
    <location>
        <begin position="617"/>
        <end position="637"/>
    </location>
</feature>
<dbReference type="Proteomes" id="UP001175000">
    <property type="component" value="Unassembled WGS sequence"/>
</dbReference>
<feature type="domain" description="Peptidase M13 C-terminal" evidence="9">
    <location>
        <begin position="484"/>
        <end position="619"/>
    </location>
</feature>
<evidence type="ECO:0000313" key="12">
    <source>
        <dbReference type="Proteomes" id="UP001175000"/>
    </source>
</evidence>
<feature type="domain" description="Peptidase M13 N-terminal" evidence="10">
    <location>
        <begin position="37"/>
        <end position="422"/>
    </location>
</feature>
<dbReference type="SUPFAM" id="SSF55486">
    <property type="entry name" value="Metalloproteases ('zincins'), catalytic domain"/>
    <property type="match status" value="1"/>
</dbReference>
<evidence type="ECO:0000256" key="3">
    <source>
        <dbReference type="ARBA" id="ARBA00022670"/>
    </source>
</evidence>
<evidence type="ECO:0000256" key="5">
    <source>
        <dbReference type="ARBA" id="ARBA00022801"/>
    </source>
</evidence>
<organism evidence="11 12">
    <name type="scientific">Immersiella caudata</name>
    <dbReference type="NCBI Taxonomy" id="314043"/>
    <lineage>
        <taxon>Eukaryota</taxon>
        <taxon>Fungi</taxon>
        <taxon>Dikarya</taxon>
        <taxon>Ascomycota</taxon>
        <taxon>Pezizomycotina</taxon>
        <taxon>Sordariomycetes</taxon>
        <taxon>Sordariomycetidae</taxon>
        <taxon>Sordariales</taxon>
        <taxon>Lasiosphaeriaceae</taxon>
        <taxon>Immersiella</taxon>
    </lineage>
</organism>
<gene>
    <name evidence="11" type="ORF">B0T14DRAFT_599069</name>
</gene>
<evidence type="ECO:0000256" key="1">
    <source>
        <dbReference type="ARBA" id="ARBA00001947"/>
    </source>
</evidence>
<dbReference type="Gene3D" id="1.10.1380.10">
    <property type="entry name" value="Neutral endopeptidase , domain2"/>
    <property type="match status" value="1"/>
</dbReference>